<dbReference type="NCBIfam" id="TIGR00254">
    <property type="entry name" value="GGDEF"/>
    <property type="match status" value="1"/>
</dbReference>
<dbReference type="GO" id="GO:0043709">
    <property type="term" value="P:cell adhesion involved in single-species biofilm formation"/>
    <property type="evidence" value="ECO:0007669"/>
    <property type="project" value="TreeGrafter"/>
</dbReference>
<feature type="transmembrane region" description="Helical" evidence="6">
    <location>
        <begin position="31"/>
        <end position="50"/>
    </location>
</feature>
<evidence type="ECO:0000256" key="6">
    <source>
        <dbReference type="SAM" id="Phobius"/>
    </source>
</evidence>
<feature type="transmembrane region" description="Helical" evidence="6">
    <location>
        <begin position="80"/>
        <end position="100"/>
    </location>
</feature>
<dbReference type="InterPro" id="IPR050469">
    <property type="entry name" value="Diguanylate_Cyclase"/>
</dbReference>
<feature type="transmembrane region" description="Helical" evidence="6">
    <location>
        <begin position="250"/>
        <end position="268"/>
    </location>
</feature>
<keyword evidence="7" id="KW-0732">Signal</keyword>
<evidence type="ECO:0000256" key="1">
    <source>
        <dbReference type="ARBA" id="ARBA00004651"/>
    </source>
</evidence>
<dbReference type="GO" id="GO:1902201">
    <property type="term" value="P:negative regulation of bacterial-type flagellum-dependent cell motility"/>
    <property type="evidence" value="ECO:0007669"/>
    <property type="project" value="TreeGrafter"/>
</dbReference>
<feature type="transmembrane region" description="Helical" evidence="6">
    <location>
        <begin position="161"/>
        <end position="179"/>
    </location>
</feature>
<feature type="signal peptide" evidence="7">
    <location>
        <begin position="1"/>
        <end position="20"/>
    </location>
</feature>
<dbReference type="AlphaFoldDB" id="A0A1G7Z4X6"/>
<evidence type="ECO:0000256" key="5">
    <source>
        <dbReference type="ARBA" id="ARBA00023136"/>
    </source>
</evidence>
<keyword evidence="2" id="KW-1003">Cell membrane</keyword>
<name>A0A1G7Z4X6_9ACTN</name>
<evidence type="ECO:0000313" key="10">
    <source>
        <dbReference type="Proteomes" id="UP000198863"/>
    </source>
</evidence>
<sequence>MTSPGALLRSAAFASLFAVAAVVGRLTVVDGTAVNLVWPAAGVGALWLLLQHGRRTAWLDCLLLVGVVVAVDLATGTGPVVAVGLAGVNLGQALLVGWLYRRLGTPGRPGPLLLDMRDLTALLLAAGFASTAGAVAGTAVLHLAGGGGSPLGLLVWQARNGAAVLVVVALGLRVRQLLLQRRGVTHPQLLPFSPPRGWRVLELGLAVAASVLGNVAVFLWMPGYPIAFPLFALTAWVALRFDTGLTALRTTVVSLVAVLFTLHGHGPFAAVDDVLARAGIVQAYVAIGAALGLALAVNRDERLVLVRRLREAAAHSEERHRQVRVLAEATRAVLLADDPRQVVCAAVREAVGADGVYLLEPDGEGRLVSTAVAGLDVPPLSFRLDEPATVTARVFLKGVPHYATDVGEEPGVSTALVEHLGLVSAAWQPALLADDRAVALIGVLWRTRVEEFCDTTRSVLTVLGGEAARAIERGNLLEQLARAADRDQLTGLANRRRWDELSTVEVSRAQRNRLPLTFLLLDLDHFKVFNDTRGHQAGDVLLQEFARAAAGCLRDGDLIARWGGEEFAVALPDCSDAEAREVAERIIAAVPGGQTATVGVAQWVRGETVADTLARADAALYEGKHAGRARAVLAGQPLPV</sequence>
<gene>
    <name evidence="9" type="ORF">SAMN05660324_4146</name>
</gene>
<dbReference type="Pfam" id="PF00990">
    <property type="entry name" value="GGDEF"/>
    <property type="match status" value="1"/>
</dbReference>
<dbReference type="PROSITE" id="PS50887">
    <property type="entry name" value="GGDEF"/>
    <property type="match status" value="1"/>
</dbReference>
<evidence type="ECO:0000256" key="3">
    <source>
        <dbReference type="ARBA" id="ARBA00022692"/>
    </source>
</evidence>
<dbReference type="RefSeq" id="WP_091068209.1">
    <property type="nucleotide sequence ID" value="NZ_FNCF01000008.1"/>
</dbReference>
<dbReference type="InterPro" id="IPR003018">
    <property type="entry name" value="GAF"/>
</dbReference>
<comment type="subcellular location">
    <subcellularLocation>
        <location evidence="1">Cell membrane</location>
        <topology evidence="1">Multi-pass membrane protein</topology>
    </subcellularLocation>
</comment>
<accession>A0A1G7Z4X6</accession>
<dbReference type="SMART" id="SM00267">
    <property type="entry name" value="GGDEF"/>
    <property type="match status" value="1"/>
</dbReference>
<keyword evidence="3 6" id="KW-0812">Transmembrane</keyword>
<feature type="transmembrane region" description="Helical" evidence="6">
    <location>
        <begin position="226"/>
        <end position="243"/>
    </location>
</feature>
<feature type="domain" description="GGDEF" evidence="8">
    <location>
        <begin position="514"/>
        <end position="636"/>
    </location>
</feature>
<dbReference type="Pfam" id="PF13185">
    <property type="entry name" value="GAF_2"/>
    <property type="match status" value="1"/>
</dbReference>
<dbReference type="SUPFAM" id="SSF55781">
    <property type="entry name" value="GAF domain-like"/>
    <property type="match status" value="1"/>
</dbReference>
<feature type="transmembrane region" description="Helical" evidence="6">
    <location>
        <begin position="121"/>
        <end position="141"/>
    </location>
</feature>
<feature type="transmembrane region" description="Helical" evidence="6">
    <location>
        <begin position="274"/>
        <end position="297"/>
    </location>
</feature>
<dbReference type="InterPro" id="IPR029016">
    <property type="entry name" value="GAF-like_dom_sf"/>
</dbReference>
<evidence type="ECO:0000313" key="9">
    <source>
        <dbReference type="EMBL" id="SDH03763.1"/>
    </source>
</evidence>
<reference evidence="10" key="1">
    <citation type="submission" date="2016-10" db="EMBL/GenBank/DDBJ databases">
        <authorList>
            <person name="Varghese N."/>
            <person name="Submissions S."/>
        </authorList>
    </citation>
    <scope>NUCLEOTIDE SEQUENCE [LARGE SCALE GENOMIC DNA]</scope>
    <source>
        <strain evidence="10">DSM 44526</strain>
    </source>
</reference>
<dbReference type="PANTHER" id="PTHR45138">
    <property type="entry name" value="REGULATORY COMPONENTS OF SENSORY TRANSDUCTION SYSTEM"/>
    <property type="match status" value="1"/>
</dbReference>
<dbReference type="SUPFAM" id="SSF55073">
    <property type="entry name" value="Nucleotide cyclase"/>
    <property type="match status" value="1"/>
</dbReference>
<proteinExistence type="predicted"/>
<dbReference type="CDD" id="cd01949">
    <property type="entry name" value="GGDEF"/>
    <property type="match status" value="1"/>
</dbReference>
<dbReference type="Gene3D" id="3.30.70.270">
    <property type="match status" value="1"/>
</dbReference>
<dbReference type="GO" id="GO:0052621">
    <property type="term" value="F:diguanylate cyclase activity"/>
    <property type="evidence" value="ECO:0007669"/>
    <property type="project" value="TreeGrafter"/>
</dbReference>
<dbReference type="Proteomes" id="UP000198863">
    <property type="component" value="Unassembled WGS sequence"/>
</dbReference>
<dbReference type="GO" id="GO:0005886">
    <property type="term" value="C:plasma membrane"/>
    <property type="evidence" value="ECO:0007669"/>
    <property type="project" value="UniProtKB-SubCell"/>
</dbReference>
<dbReference type="EMBL" id="FNCF01000008">
    <property type="protein sequence ID" value="SDH03763.1"/>
    <property type="molecule type" value="Genomic_DNA"/>
</dbReference>
<organism evidence="9 10">
    <name type="scientific">Klenkia brasiliensis</name>
    <dbReference type="NCBI Taxonomy" id="333142"/>
    <lineage>
        <taxon>Bacteria</taxon>
        <taxon>Bacillati</taxon>
        <taxon>Actinomycetota</taxon>
        <taxon>Actinomycetes</taxon>
        <taxon>Geodermatophilales</taxon>
        <taxon>Geodermatophilaceae</taxon>
        <taxon>Klenkia</taxon>
    </lineage>
</organism>
<dbReference type="FunFam" id="3.30.70.270:FF:000001">
    <property type="entry name" value="Diguanylate cyclase domain protein"/>
    <property type="match status" value="1"/>
</dbReference>
<evidence type="ECO:0000256" key="7">
    <source>
        <dbReference type="SAM" id="SignalP"/>
    </source>
</evidence>
<evidence type="ECO:0000256" key="4">
    <source>
        <dbReference type="ARBA" id="ARBA00022989"/>
    </source>
</evidence>
<evidence type="ECO:0000259" key="8">
    <source>
        <dbReference type="PROSITE" id="PS50887"/>
    </source>
</evidence>
<feature type="transmembrane region" description="Helical" evidence="6">
    <location>
        <begin position="57"/>
        <end position="74"/>
    </location>
</feature>
<dbReference type="InterPro" id="IPR029787">
    <property type="entry name" value="Nucleotide_cyclase"/>
</dbReference>
<dbReference type="InterPro" id="IPR007895">
    <property type="entry name" value="MASE1"/>
</dbReference>
<feature type="chain" id="PRO_5038728716" evidence="7">
    <location>
        <begin position="21"/>
        <end position="640"/>
    </location>
</feature>
<evidence type="ECO:0000256" key="2">
    <source>
        <dbReference type="ARBA" id="ARBA00022475"/>
    </source>
</evidence>
<keyword evidence="4 6" id="KW-1133">Transmembrane helix</keyword>
<keyword evidence="10" id="KW-1185">Reference proteome</keyword>
<dbReference type="OrthoDB" id="23692at2"/>
<dbReference type="Gene3D" id="3.30.450.40">
    <property type="match status" value="1"/>
</dbReference>
<keyword evidence="5 6" id="KW-0472">Membrane</keyword>
<dbReference type="Pfam" id="PF05231">
    <property type="entry name" value="MASE1"/>
    <property type="match status" value="1"/>
</dbReference>
<dbReference type="InterPro" id="IPR000160">
    <property type="entry name" value="GGDEF_dom"/>
</dbReference>
<protein>
    <submittedName>
        <fullName evidence="9">Diguanylate cyclase (GGDEF) domain-containing protein</fullName>
    </submittedName>
</protein>
<dbReference type="PANTHER" id="PTHR45138:SF9">
    <property type="entry name" value="DIGUANYLATE CYCLASE DGCM-RELATED"/>
    <property type="match status" value="1"/>
</dbReference>
<dbReference type="InterPro" id="IPR043128">
    <property type="entry name" value="Rev_trsase/Diguanyl_cyclase"/>
</dbReference>